<comment type="caution">
    <text evidence="4">The sequence shown here is derived from an EMBL/GenBank/DDBJ whole genome shotgun (WGS) entry which is preliminary data.</text>
</comment>
<organism evidence="4 5">
    <name type="scientific">Candidatus Faecivivens stercoripullorum</name>
    <dbReference type="NCBI Taxonomy" id="2840805"/>
    <lineage>
        <taxon>Bacteria</taxon>
        <taxon>Bacillati</taxon>
        <taxon>Bacillota</taxon>
        <taxon>Clostridia</taxon>
        <taxon>Eubacteriales</taxon>
        <taxon>Oscillospiraceae</taxon>
        <taxon>Oscillospiraceae incertae sedis</taxon>
        <taxon>Candidatus Faecivivens</taxon>
    </lineage>
</organism>
<feature type="domain" description="Serine dehydratase-like alpha subunit" evidence="3">
    <location>
        <begin position="90"/>
        <end position="430"/>
    </location>
</feature>
<dbReference type="EMBL" id="DVLW01000223">
    <property type="protein sequence ID" value="HIT95135.1"/>
    <property type="molecule type" value="Genomic_DNA"/>
</dbReference>
<dbReference type="PIRSF" id="PIRSF006054">
    <property type="entry name" value="UCP006054"/>
    <property type="match status" value="1"/>
</dbReference>
<name>A0A9D1H755_9FIRM</name>
<reference evidence="4" key="2">
    <citation type="journal article" date="2021" name="PeerJ">
        <title>Extensive microbial diversity within the chicken gut microbiome revealed by metagenomics and culture.</title>
        <authorList>
            <person name="Gilroy R."/>
            <person name="Ravi A."/>
            <person name="Getino M."/>
            <person name="Pursley I."/>
            <person name="Horton D.L."/>
            <person name="Alikhan N.F."/>
            <person name="Baker D."/>
            <person name="Gharbi K."/>
            <person name="Hall N."/>
            <person name="Watson M."/>
            <person name="Adriaenssens E.M."/>
            <person name="Foster-Nyarko E."/>
            <person name="Jarju S."/>
            <person name="Secka A."/>
            <person name="Antonio M."/>
            <person name="Oren A."/>
            <person name="Chaudhuri R.R."/>
            <person name="La Ragione R."/>
            <person name="Hildebrand F."/>
            <person name="Pallen M.J."/>
        </authorList>
    </citation>
    <scope>NUCLEOTIDE SEQUENCE</scope>
    <source>
        <strain evidence="4">ChiBcec7-5410</strain>
    </source>
</reference>
<dbReference type="InterPro" id="IPR021144">
    <property type="entry name" value="UPF0597"/>
</dbReference>
<dbReference type="InterPro" id="IPR005130">
    <property type="entry name" value="Ser_deHydtase-like_asu"/>
</dbReference>
<keyword evidence="2" id="KW-0812">Transmembrane</keyword>
<dbReference type="Proteomes" id="UP000824160">
    <property type="component" value="Unassembled WGS sequence"/>
</dbReference>
<gene>
    <name evidence="4" type="ORF">IAC43_08105</name>
</gene>
<comment type="similarity">
    <text evidence="1">Belongs to the UPF0597 family.</text>
</comment>
<evidence type="ECO:0000313" key="4">
    <source>
        <dbReference type="EMBL" id="HIT95135.1"/>
    </source>
</evidence>
<reference evidence="4" key="1">
    <citation type="submission" date="2020-10" db="EMBL/GenBank/DDBJ databases">
        <authorList>
            <person name="Gilroy R."/>
        </authorList>
    </citation>
    <scope>NUCLEOTIDE SEQUENCE</scope>
    <source>
        <strain evidence="4">ChiBcec7-5410</strain>
    </source>
</reference>
<proteinExistence type="inferred from homology"/>
<dbReference type="PANTHER" id="PTHR30501:SF2">
    <property type="entry name" value="UPF0597 PROTEIN YHAM"/>
    <property type="match status" value="1"/>
</dbReference>
<dbReference type="GO" id="GO:0019450">
    <property type="term" value="P:L-cysteine catabolic process to pyruvate"/>
    <property type="evidence" value="ECO:0007669"/>
    <property type="project" value="TreeGrafter"/>
</dbReference>
<sequence length="440" mass="45957">MEEVMEQQLAQQYIKRIRSEIAPATGCTEPAAVALCAASAAAQLGQIPRTLKIEVSDYIFKNAMNVGIPGVTEVGLDIAGAMGAVCGQPEKGLSVLENLTASQQQKSRELAGNTTISIVNGGPKVYIHATVSAGQTSAEAFIEQYHTNIVQLCKDGQVIWKKEDGEQMPQQTNASQQVTENAPLTVRSIWDFIQSVDVDELYFLRELVSLNKAIAQEGLSHSYGLQVGLRLHQNAGIGLIQEDLANYAVAVTAAAADARMAGCEKAVMSVAGSGNQGLTATLPVIAAAQKANKSEEVLFKSLALSILVTIHAKEYIGRLSVLCGCGVASAIGVTAAIVYMFGGQLSQAEMGIQTMAADISGMVCDGAKPGCALKIATSVSAAMRAATLALSGIGATSHDGIVDQDVEHTLANLGELVLKGMADTNSTILQMLLHKASAAQ</sequence>
<dbReference type="GO" id="GO:0080146">
    <property type="term" value="F:L-cysteine desulfhydrase activity"/>
    <property type="evidence" value="ECO:0007669"/>
    <property type="project" value="TreeGrafter"/>
</dbReference>
<evidence type="ECO:0000259" key="3">
    <source>
        <dbReference type="Pfam" id="PF03313"/>
    </source>
</evidence>
<dbReference type="HAMAP" id="MF_01845">
    <property type="entry name" value="UPF0597"/>
    <property type="match status" value="1"/>
</dbReference>
<evidence type="ECO:0000256" key="2">
    <source>
        <dbReference type="SAM" id="Phobius"/>
    </source>
</evidence>
<evidence type="ECO:0000256" key="1">
    <source>
        <dbReference type="HAMAP-Rule" id="MF_01845"/>
    </source>
</evidence>
<keyword evidence="2" id="KW-0472">Membrane</keyword>
<protein>
    <recommendedName>
        <fullName evidence="1">UPF0597 protein IAC43_08105</fullName>
    </recommendedName>
</protein>
<keyword evidence="2" id="KW-1133">Transmembrane helix</keyword>
<dbReference type="AlphaFoldDB" id="A0A9D1H755"/>
<accession>A0A9D1H755</accession>
<dbReference type="PANTHER" id="PTHR30501">
    <property type="entry name" value="UPF0597 PROTEIN YHAM"/>
    <property type="match status" value="1"/>
</dbReference>
<evidence type="ECO:0000313" key="5">
    <source>
        <dbReference type="Proteomes" id="UP000824160"/>
    </source>
</evidence>
<dbReference type="Pfam" id="PF03313">
    <property type="entry name" value="SDH_alpha"/>
    <property type="match status" value="1"/>
</dbReference>
<feature type="transmembrane region" description="Helical" evidence="2">
    <location>
        <begin position="319"/>
        <end position="341"/>
    </location>
</feature>